<proteinExistence type="predicted"/>
<organism evidence="2 3">
    <name type="scientific">Microbotryum silenes-dioicae</name>
    <dbReference type="NCBI Taxonomy" id="796604"/>
    <lineage>
        <taxon>Eukaryota</taxon>
        <taxon>Fungi</taxon>
        <taxon>Dikarya</taxon>
        <taxon>Basidiomycota</taxon>
        <taxon>Pucciniomycotina</taxon>
        <taxon>Microbotryomycetes</taxon>
        <taxon>Microbotryales</taxon>
        <taxon>Microbotryaceae</taxon>
        <taxon>Microbotryum</taxon>
    </lineage>
</organism>
<dbReference type="Proteomes" id="UP000249464">
    <property type="component" value="Unassembled WGS sequence"/>
</dbReference>
<feature type="compositionally biased region" description="Low complexity" evidence="1">
    <location>
        <begin position="34"/>
        <end position="63"/>
    </location>
</feature>
<name>A0A2X0M5I0_9BASI</name>
<sequence length="577" mass="65185">MSTVRRRSSLAGDDPLLEEDTAAASSTSLHFGTASPSASPLLGSATTSTTNRTSLRPTTTTSTGVPLRGILKNGNSANSNKVPSHYREQSMSEALMESGWWKMRRRELQVQGPKFAMLLGGTVVVAWLVRSMLGPGLNTRRGSEMCDALGSPGRLLVDLELPFETEWRPIDEERCPPLPKYLSALWTLTHGPDRTQPKFPVDAYSAEHRVFASDPYPSHWVTLSNRTSSASLNPNDPVSFLRKKRSQPPTVLVIGDSVDRNGLVHFCQLFKRELSISHYHDINSHPPGALPADLTKGHGPKFDGWDQRGLPHICEIPFHSDTRESGTDGVAMRVVNGFHYGMDALDEFNIPDHTDWHKPGRVEDRLEKLIVPFIEQLGGLDKIDVVQLHSGMWDLALFGMQDDKTKWSLTVPLTPDQLAWWQERMRQTIRYVRWLFPRARVVYRKLHRTDDAVVGTQYITNCEFSHDWRILFQALTKFPLLLLPRSLLDRGRRVNQLRHLQEEVARSEGLPLFDFGHLLEGYQHFQEKVHPVLIPGGVMYAQNLIHQLGLALNDPRNWRNQKLGPGWGRSVLRGVVD</sequence>
<feature type="compositionally biased region" description="Polar residues" evidence="1">
    <location>
        <begin position="73"/>
        <end position="82"/>
    </location>
</feature>
<evidence type="ECO:0000313" key="2">
    <source>
        <dbReference type="EMBL" id="SGY40422.1"/>
    </source>
</evidence>
<evidence type="ECO:0000256" key="1">
    <source>
        <dbReference type="SAM" id="MobiDB-lite"/>
    </source>
</evidence>
<evidence type="ECO:0000313" key="3">
    <source>
        <dbReference type="Proteomes" id="UP000249464"/>
    </source>
</evidence>
<accession>A0A2X0M5I0</accession>
<gene>
    <name evidence="2" type="primary">BQ5605_C003g02373</name>
    <name evidence="2" type="ORF">BQ5605_C003G02373</name>
</gene>
<dbReference type="EMBL" id="FQNC01000042">
    <property type="protein sequence ID" value="SGY40422.1"/>
    <property type="molecule type" value="Genomic_DNA"/>
</dbReference>
<protein>
    <submittedName>
        <fullName evidence="2">BQ5605_C003g02373 protein</fullName>
    </submittedName>
</protein>
<feature type="region of interest" description="Disordered" evidence="1">
    <location>
        <begin position="1"/>
        <end position="84"/>
    </location>
</feature>
<dbReference type="AlphaFoldDB" id="A0A2X0M5I0"/>
<keyword evidence="3" id="KW-1185">Reference proteome</keyword>
<reference evidence="2 3" key="1">
    <citation type="submission" date="2016-11" db="EMBL/GenBank/DDBJ databases">
        <authorList>
            <person name="Jaros S."/>
            <person name="Januszkiewicz K."/>
            <person name="Wedrychowicz H."/>
        </authorList>
    </citation>
    <scope>NUCLEOTIDE SEQUENCE [LARGE SCALE GENOMIC DNA]</scope>
</reference>